<dbReference type="Proteomes" id="UP001196661">
    <property type="component" value="Unassembled WGS sequence"/>
</dbReference>
<name>A0ABS5Y3K9_9CYAN</name>
<gene>
    <name evidence="1" type="ORF">IXB28_09335</name>
</gene>
<evidence type="ECO:0000313" key="2">
    <source>
        <dbReference type="Proteomes" id="UP001196661"/>
    </source>
</evidence>
<dbReference type="EMBL" id="JADOER010000008">
    <property type="protein sequence ID" value="MBT9312407.1"/>
    <property type="molecule type" value="Genomic_DNA"/>
</dbReference>
<organism evidence="1 2">
    <name type="scientific">Leptothoe kymatousa TAU-MAC 1615</name>
    <dbReference type="NCBI Taxonomy" id="2364775"/>
    <lineage>
        <taxon>Bacteria</taxon>
        <taxon>Bacillati</taxon>
        <taxon>Cyanobacteriota</taxon>
        <taxon>Cyanophyceae</taxon>
        <taxon>Nodosilineales</taxon>
        <taxon>Cymatolegaceae</taxon>
        <taxon>Leptothoe</taxon>
        <taxon>Leptothoe kymatousa</taxon>
    </lineage>
</organism>
<protein>
    <submittedName>
        <fullName evidence="1">Uncharacterized protein</fullName>
    </submittedName>
</protein>
<proteinExistence type="predicted"/>
<keyword evidence="2" id="KW-1185">Reference proteome</keyword>
<comment type="caution">
    <text evidence="1">The sequence shown here is derived from an EMBL/GenBank/DDBJ whole genome shotgun (WGS) entry which is preliminary data.</text>
</comment>
<dbReference type="RefSeq" id="WP_215618304.1">
    <property type="nucleotide sequence ID" value="NZ_JADOER010000008.1"/>
</dbReference>
<sequence>MQHLVYFKVFQDDEAIASGVKLPSGQFALSWYGRCHSHGVFPSFDVFKGMQDQRVGRTVKQMSAPLTATGVARTFYLQRNEDWSGISGTGVVAVGFEFDHWTVLHWLDAQGSTFWYPSVAMVEQVHGHEGRTLIVRCEMASSLQYA</sequence>
<evidence type="ECO:0000313" key="1">
    <source>
        <dbReference type="EMBL" id="MBT9312407.1"/>
    </source>
</evidence>
<reference evidence="1 2" key="1">
    <citation type="journal article" date="2021" name="Mar. Drugs">
        <title>Genome Reduction and Secondary Metabolism of the Marine Sponge-Associated Cyanobacterium Leptothoe.</title>
        <authorList>
            <person name="Konstantinou D."/>
            <person name="Popin R.V."/>
            <person name="Fewer D.P."/>
            <person name="Sivonen K."/>
            <person name="Gkelis S."/>
        </authorList>
    </citation>
    <scope>NUCLEOTIDE SEQUENCE [LARGE SCALE GENOMIC DNA]</scope>
    <source>
        <strain evidence="1 2">TAU-MAC 1615</strain>
    </source>
</reference>
<accession>A0ABS5Y3K9</accession>